<gene>
    <name evidence="1" type="ORF">OG835_30030</name>
</gene>
<proteinExistence type="predicted"/>
<dbReference type="EMBL" id="CP109109">
    <property type="protein sequence ID" value="WSC00835.1"/>
    <property type="molecule type" value="Genomic_DNA"/>
</dbReference>
<accession>A0ACD4ZRK5</accession>
<reference evidence="1" key="1">
    <citation type="submission" date="2022-10" db="EMBL/GenBank/DDBJ databases">
        <title>The complete genomes of actinobacterial strains from the NBC collection.</title>
        <authorList>
            <person name="Joergensen T.S."/>
            <person name="Alvarez Arevalo M."/>
            <person name="Sterndorff E.B."/>
            <person name="Faurdal D."/>
            <person name="Vuksanovic O."/>
            <person name="Mourched A.-S."/>
            <person name="Charusanti P."/>
            <person name="Shaw S."/>
            <person name="Blin K."/>
            <person name="Weber T."/>
        </authorList>
    </citation>
    <scope>NUCLEOTIDE SEQUENCE</scope>
    <source>
        <strain evidence="1">NBC 01771</strain>
    </source>
</reference>
<evidence type="ECO:0000313" key="1">
    <source>
        <dbReference type="EMBL" id="WSC00835.1"/>
    </source>
</evidence>
<name>A0ACD4ZRK5_9ACTN</name>
<dbReference type="Proteomes" id="UP001348369">
    <property type="component" value="Chromosome"/>
</dbReference>
<evidence type="ECO:0000313" key="2">
    <source>
        <dbReference type="Proteomes" id="UP001348369"/>
    </source>
</evidence>
<protein>
    <submittedName>
        <fullName evidence="1">DUF6286 domain-containing protein</fullName>
    </submittedName>
</protein>
<organism evidence="1 2">
    <name type="scientific">Streptomyces scopuliridis</name>
    <dbReference type="NCBI Taxonomy" id="452529"/>
    <lineage>
        <taxon>Bacteria</taxon>
        <taxon>Bacillati</taxon>
        <taxon>Actinomycetota</taxon>
        <taxon>Actinomycetes</taxon>
        <taxon>Kitasatosporales</taxon>
        <taxon>Streptomycetaceae</taxon>
        <taxon>Streptomyces</taxon>
    </lineage>
</organism>
<sequence>MRGPAPEGRAGGTERGGGVEERDPPDPATRYEPRPTLSDDDGERAGRFWSTRRIPAALAALVVLGAAGLLLYDVAAVRAGQHAMYWRRALAAQLARQPLDEPWVLVAAGVAMALGLWLLALALTPGLRGLLPMRRHSPLVRAGIDRDAAALTLRDRAMEVSGVQSARVRMGRSKVRLRAVSHFRELDEVRDDLDTALRAGIRELGLDRAPALTMRVRRPVKKR</sequence>
<keyword evidence="2" id="KW-1185">Reference proteome</keyword>